<evidence type="ECO:0008006" key="3">
    <source>
        <dbReference type="Google" id="ProtNLM"/>
    </source>
</evidence>
<dbReference type="Proteomes" id="UP001597158">
    <property type="component" value="Unassembled WGS sequence"/>
</dbReference>
<keyword evidence="2" id="KW-1185">Reference proteome</keyword>
<organism evidence="1 2">
    <name type="scientific">Thauera mechernichensis</name>
    <dbReference type="NCBI Taxonomy" id="82788"/>
    <lineage>
        <taxon>Bacteria</taxon>
        <taxon>Pseudomonadati</taxon>
        <taxon>Pseudomonadota</taxon>
        <taxon>Betaproteobacteria</taxon>
        <taxon>Rhodocyclales</taxon>
        <taxon>Zoogloeaceae</taxon>
        <taxon>Thauera</taxon>
    </lineage>
</organism>
<sequence length="256" mass="29738">MTTRPDPVNILCLKWGTRYGAHYVNTLYRSVSRNLDRPFLFHCCTDDPTGLDPAIRIIPFPENPGVKRGWPDILVKLMVLQDGFGNLQGPTLFMDVDLIIMGKLDCFFDYKPGEYCIIHNWVSRRKELLGRRPAVGNSSVFRFDAGKSNEVYETFLREMAHAEDRRIFNTEQAFLTHAMKKVNWWPEEWVQSYKWNCRPIFPLNLFVTPKVAPDCRILVFHGRPDPAEAITGYSDGKPHHYIRAAPWLSKYWSEQG</sequence>
<proteinExistence type="predicted"/>
<evidence type="ECO:0000313" key="1">
    <source>
        <dbReference type="EMBL" id="MFD1263098.1"/>
    </source>
</evidence>
<name>A0ABW3WCZ1_9RHOO</name>
<accession>A0ABW3WCZ1</accession>
<reference evidence="2" key="1">
    <citation type="journal article" date="2019" name="Int. J. Syst. Evol. Microbiol.">
        <title>The Global Catalogue of Microorganisms (GCM) 10K type strain sequencing project: providing services to taxonomists for standard genome sequencing and annotation.</title>
        <authorList>
            <consortium name="The Broad Institute Genomics Platform"/>
            <consortium name="The Broad Institute Genome Sequencing Center for Infectious Disease"/>
            <person name="Wu L."/>
            <person name="Ma J."/>
        </authorList>
    </citation>
    <scope>NUCLEOTIDE SEQUENCE [LARGE SCALE GENOMIC DNA]</scope>
    <source>
        <strain evidence="2">CCUG 48884</strain>
    </source>
</reference>
<dbReference type="InterPro" id="IPR029044">
    <property type="entry name" value="Nucleotide-diphossugar_trans"/>
</dbReference>
<gene>
    <name evidence="1" type="ORF">ACFQ4M_05835</name>
</gene>
<evidence type="ECO:0000313" key="2">
    <source>
        <dbReference type="Proteomes" id="UP001597158"/>
    </source>
</evidence>
<comment type="caution">
    <text evidence="1">The sequence shown here is derived from an EMBL/GenBank/DDBJ whole genome shotgun (WGS) entry which is preliminary data.</text>
</comment>
<dbReference type="EMBL" id="JBHTMC010000010">
    <property type="protein sequence ID" value="MFD1263098.1"/>
    <property type="molecule type" value="Genomic_DNA"/>
</dbReference>
<protein>
    <recommendedName>
        <fullName evidence="3">Glycosyltransferase</fullName>
    </recommendedName>
</protein>
<dbReference type="SUPFAM" id="SSF53448">
    <property type="entry name" value="Nucleotide-diphospho-sugar transferases"/>
    <property type="match status" value="1"/>
</dbReference>
<dbReference type="RefSeq" id="WP_277834013.1">
    <property type="nucleotide sequence ID" value="NZ_JARQZE010000010.1"/>
</dbReference>